<feature type="domain" description="p-hydroxybenzoic acid efflux pump subunit AaeA-like beta-barrel" evidence="9">
    <location>
        <begin position="256"/>
        <end position="352"/>
    </location>
</feature>
<reference evidence="10" key="1">
    <citation type="submission" date="2023-08" db="EMBL/GenBank/DDBJ databases">
        <title>Complete genome sequence of Sinorhizobium chiapanecum ITTG S70 isolated from Acaciella angustissima nodules in Chiapas-Mexico.</title>
        <authorList>
            <person name="Rincon-Rosales R."/>
            <person name="Rogel M.A."/>
            <person name="Rincon-Medina C.I."/>
            <person name="Guerrero G."/>
            <person name="Manzano-Gomez L.A."/>
            <person name="Lopez-Lopez A."/>
            <person name="Rincon Molina F.A."/>
            <person name="Martinez-Romero E."/>
        </authorList>
    </citation>
    <scope>NUCLEOTIDE SEQUENCE</scope>
    <source>
        <strain evidence="10">ITTG S70</strain>
        <plasmid evidence="10">pSchITTGS70a</plasmid>
    </source>
</reference>
<evidence type="ECO:0000256" key="3">
    <source>
        <dbReference type="ARBA" id="ARBA00022989"/>
    </source>
</evidence>
<evidence type="ECO:0000256" key="6">
    <source>
        <dbReference type="SAM" id="MobiDB-lite"/>
    </source>
</evidence>
<organism evidence="10 11">
    <name type="scientific">Sinorhizobium chiapasense</name>
    <dbReference type="NCBI Taxonomy" id="501572"/>
    <lineage>
        <taxon>Bacteria</taxon>
        <taxon>Pseudomonadati</taxon>
        <taxon>Pseudomonadota</taxon>
        <taxon>Alphaproteobacteria</taxon>
        <taxon>Hyphomicrobiales</taxon>
        <taxon>Rhizobiaceae</taxon>
        <taxon>Sinorhizobium/Ensifer group</taxon>
        <taxon>Sinorhizobium</taxon>
    </lineage>
</organism>
<proteinExistence type="inferred from homology"/>
<dbReference type="SUPFAM" id="SSF111369">
    <property type="entry name" value="HlyD-like secretion proteins"/>
    <property type="match status" value="1"/>
</dbReference>
<dbReference type="InterPro" id="IPR050393">
    <property type="entry name" value="MFP_Efflux_Pump"/>
</dbReference>
<evidence type="ECO:0000259" key="9">
    <source>
        <dbReference type="Pfam" id="PF25963"/>
    </source>
</evidence>
<dbReference type="Proteomes" id="UP001432360">
    <property type="component" value="Plasmid pSchITTGS70a"/>
</dbReference>
<evidence type="ECO:0000256" key="7">
    <source>
        <dbReference type="SAM" id="Phobius"/>
    </source>
</evidence>
<accession>A0ABZ2BIS4</accession>
<keyword evidence="3 7" id="KW-1133">Transmembrane helix</keyword>
<keyword evidence="10" id="KW-0614">Plasmid</keyword>
<sequence length="393" mass="42802">MEAIVGDEVVQQGDTTVARALPLAEKMSTAETSEVNDLARTTSRGAQDTPIASPTAKSQLRWPSAVLRTLRFLLRRLATIAFAGAAVLIALMTWDVYNSAPWTRNGRLRVQVASVAPQISGQIKELRVVDNQFVHKGDILYVIDPFDFEVALRASKAALQQKAADRDVKELQSERRRRLSQDLVASVEEHQIYEGAAIQAKAAVNAAQEQLAQAETNLRRTEVRSPVNGIVTNLLLREGDYARVGATNVSIIDTDSYWIDGYFEETKLARLCVGDRAEAKLMGYSAPIIGHIATVTRGVSVSNATAATQGLPNVDPVYTWVRLAQRVPVRISIDKVPPGVPLVSGLTATVTIRNGPDAQHETRFHKLRADLEASFLGLFGEASMRPGCIPSPS</sequence>
<evidence type="ECO:0000259" key="8">
    <source>
        <dbReference type="Pfam" id="PF25917"/>
    </source>
</evidence>
<evidence type="ECO:0000313" key="11">
    <source>
        <dbReference type="Proteomes" id="UP001432360"/>
    </source>
</evidence>
<dbReference type="NCBIfam" id="TIGR01730">
    <property type="entry name" value="RND_mfp"/>
    <property type="match status" value="1"/>
</dbReference>
<dbReference type="InterPro" id="IPR058634">
    <property type="entry name" value="AaeA-lik-b-barrel"/>
</dbReference>
<dbReference type="InterPro" id="IPR058625">
    <property type="entry name" value="MdtA-like_BSH"/>
</dbReference>
<evidence type="ECO:0000256" key="4">
    <source>
        <dbReference type="ARBA" id="ARBA00023136"/>
    </source>
</evidence>
<feature type="domain" description="Multidrug resistance protein MdtA-like barrel-sandwich hybrid" evidence="8">
    <location>
        <begin position="112"/>
        <end position="253"/>
    </location>
</feature>
<geneLocation type="plasmid" evidence="10 11">
    <name>pSchITTGS70a</name>
</geneLocation>
<keyword evidence="11" id="KW-1185">Reference proteome</keyword>
<dbReference type="Gene3D" id="2.40.30.170">
    <property type="match status" value="1"/>
</dbReference>
<dbReference type="RefSeq" id="WP_331375181.1">
    <property type="nucleotide sequence ID" value="NZ_CP133149.1"/>
</dbReference>
<feature type="transmembrane region" description="Helical" evidence="7">
    <location>
        <begin position="77"/>
        <end position="97"/>
    </location>
</feature>
<keyword evidence="5" id="KW-0175">Coiled coil</keyword>
<dbReference type="PANTHER" id="PTHR30367">
    <property type="entry name" value="P-HYDROXYBENZOIC ACID EFFLUX PUMP SUBUNIT AAEA-RELATED"/>
    <property type="match status" value="1"/>
</dbReference>
<evidence type="ECO:0000256" key="2">
    <source>
        <dbReference type="ARBA" id="ARBA00022692"/>
    </source>
</evidence>
<feature type="coiled-coil region" evidence="5">
    <location>
        <begin position="197"/>
        <end position="224"/>
    </location>
</feature>
<evidence type="ECO:0000256" key="5">
    <source>
        <dbReference type="SAM" id="Coils"/>
    </source>
</evidence>
<evidence type="ECO:0000313" key="10">
    <source>
        <dbReference type="EMBL" id="WVT06115.1"/>
    </source>
</evidence>
<dbReference type="Pfam" id="PF25917">
    <property type="entry name" value="BSH_RND"/>
    <property type="match status" value="1"/>
</dbReference>
<keyword evidence="4 7" id="KW-0472">Membrane</keyword>
<dbReference type="Pfam" id="PF25963">
    <property type="entry name" value="Beta-barrel_AAEA"/>
    <property type="match status" value="1"/>
</dbReference>
<feature type="region of interest" description="Disordered" evidence="6">
    <location>
        <begin position="31"/>
        <end position="56"/>
    </location>
</feature>
<dbReference type="EMBL" id="CP133149">
    <property type="protein sequence ID" value="WVT06115.1"/>
    <property type="molecule type" value="Genomic_DNA"/>
</dbReference>
<comment type="similarity">
    <text evidence="1">Belongs to the membrane fusion protein (MFP) (TC 8.A.1) family.</text>
</comment>
<dbReference type="PANTHER" id="PTHR30367:SF1">
    <property type="entry name" value="MULTIDRUG RESISTANCE PROTEIN MDTN"/>
    <property type="match status" value="1"/>
</dbReference>
<evidence type="ECO:0000256" key="1">
    <source>
        <dbReference type="ARBA" id="ARBA00009477"/>
    </source>
</evidence>
<gene>
    <name evidence="10" type="ORF">RB548_20890</name>
</gene>
<name>A0ABZ2BIS4_9HYPH</name>
<dbReference type="Gene3D" id="2.40.50.100">
    <property type="match status" value="1"/>
</dbReference>
<protein>
    <submittedName>
        <fullName evidence="10">HlyD family secretion protein</fullName>
    </submittedName>
</protein>
<keyword evidence="2 7" id="KW-0812">Transmembrane</keyword>
<dbReference type="InterPro" id="IPR006143">
    <property type="entry name" value="RND_pump_MFP"/>
</dbReference>